<comment type="caution">
    <text evidence="4">The sequence shown here is derived from an EMBL/GenBank/DDBJ whole genome shotgun (WGS) entry which is preliminary data.</text>
</comment>
<feature type="domain" description="Peptidoglycan beta-N-acetylmuramidase NamZ N-terminal" evidence="2">
    <location>
        <begin position="49"/>
        <end position="249"/>
    </location>
</feature>
<gene>
    <name evidence="4" type="ORF">F3N42_06230</name>
</gene>
<organism evidence="4 5">
    <name type="scientific">Marinihelvus fidelis</name>
    <dbReference type="NCBI Taxonomy" id="2613842"/>
    <lineage>
        <taxon>Bacteria</taxon>
        <taxon>Pseudomonadati</taxon>
        <taxon>Pseudomonadota</taxon>
        <taxon>Gammaproteobacteria</taxon>
        <taxon>Chromatiales</taxon>
        <taxon>Wenzhouxiangellaceae</taxon>
        <taxon>Marinihelvus</taxon>
    </lineage>
</organism>
<dbReference type="GO" id="GO:0033922">
    <property type="term" value="F:peptidoglycan beta-N-acetylmuramidase activity"/>
    <property type="evidence" value="ECO:0007669"/>
    <property type="project" value="InterPro"/>
</dbReference>
<keyword evidence="5" id="KW-1185">Reference proteome</keyword>
<keyword evidence="1" id="KW-0732">Signal</keyword>
<protein>
    <submittedName>
        <fullName evidence="4">DUF1343 domain-containing protein</fullName>
    </submittedName>
</protein>
<dbReference type="EMBL" id="VYXP01000003">
    <property type="protein sequence ID" value="KAA9132805.1"/>
    <property type="molecule type" value="Genomic_DNA"/>
</dbReference>
<dbReference type="Gene3D" id="3.90.1150.140">
    <property type="match status" value="1"/>
</dbReference>
<dbReference type="AlphaFoldDB" id="A0A5N0TCS4"/>
<accession>A0A5N0TCS4</accession>
<dbReference type="PANTHER" id="PTHR42915">
    <property type="entry name" value="HYPOTHETICAL 460 KDA PROTEIN IN FEUA-SIGW INTERGENIC REGION [PRECURSOR]"/>
    <property type="match status" value="1"/>
</dbReference>
<name>A0A5N0TCS4_9GAMM</name>
<sequence length="413" mass="44806">MMVGMVRALVLVMMVMALGAVSAARAEVLPGVEVLVRDHAAELAGKRAGILTNPTGVDRQLVSTIDVVRALPDVNVARLFGPEHGVRGQYFAGDKVAGDIDPVSGIPVASLYGATRKPTPEMLEGLDVILYDIQDIGSRSYTFVSSLTYLMEACADAGVAVWVLDRPEPMGGRVVSGPMIDDDLLSFIGIHPVPQVYGLTPGEWARMIRAERVPDIDLRVIPMDGWKRGMTYGDLDWVWVPPSQHIPRWESSYFYAMTGIIGELRRLNEGVGTPTPFELMGAPWLDSQAFAAAMSARGLEGIAFRPLTYSPRYATFSGESVQGVQLHVTDFSAVDPAAVGLALMTELVKLAPEQAIFSEYLTSEGKPTGFLKALGSRQMAEQLAANQPPAPSAEEQAAYKAYVERRKGYLLYE</sequence>
<dbReference type="InterPro" id="IPR048503">
    <property type="entry name" value="NamZ_C"/>
</dbReference>
<evidence type="ECO:0000256" key="1">
    <source>
        <dbReference type="SAM" id="SignalP"/>
    </source>
</evidence>
<dbReference type="PANTHER" id="PTHR42915:SF1">
    <property type="entry name" value="PEPTIDOGLYCAN BETA-N-ACETYLMURAMIDASE NAMZ"/>
    <property type="match status" value="1"/>
</dbReference>
<dbReference type="InterPro" id="IPR048502">
    <property type="entry name" value="NamZ_N"/>
</dbReference>
<evidence type="ECO:0000259" key="3">
    <source>
        <dbReference type="Pfam" id="PF20732"/>
    </source>
</evidence>
<dbReference type="PIRSF" id="PIRSF016719">
    <property type="entry name" value="UCP016719"/>
    <property type="match status" value="1"/>
</dbReference>
<evidence type="ECO:0000259" key="2">
    <source>
        <dbReference type="Pfam" id="PF07075"/>
    </source>
</evidence>
<proteinExistence type="predicted"/>
<dbReference type="Gene3D" id="3.40.50.12170">
    <property type="entry name" value="Uncharacterised protein PF07075, DUF1343"/>
    <property type="match status" value="1"/>
</dbReference>
<dbReference type="Pfam" id="PF07075">
    <property type="entry name" value="NamZ_N"/>
    <property type="match status" value="1"/>
</dbReference>
<evidence type="ECO:0000313" key="4">
    <source>
        <dbReference type="EMBL" id="KAA9132805.1"/>
    </source>
</evidence>
<feature type="domain" description="Peptidoglycan beta-N-acetylmuramidase NamZ C-terminal" evidence="3">
    <location>
        <begin position="254"/>
        <end position="412"/>
    </location>
</feature>
<feature type="signal peptide" evidence="1">
    <location>
        <begin position="1"/>
        <end position="26"/>
    </location>
</feature>
<dbReference type="Proteomes" id="UP000325372">
    <property type="component" value="Unassembled WGS sequence"/>
</dbReference>
<feature type="chain" id="PRO_5024467291" evidence="1">
    <location>
        <begin position="27"/>
        <end position="413"/>
    </location>
</feature>
<reference evidence="4 5" key="1">
    <citation type="submission" date="2019-09" db="EMBL/GenBank/DDBJ databases">
        <title>Wenzhouxiangella sp. Genome sequencing and assembly.</title>
        <authorList>
            <person name="Zhang R."/>
        </authorList>
    </citation>
    <scope>NUCLEOTIDE SEQUENCE [LARGE SCALE GENOMIC DNA]</scope>
    <source>
        <strain evidence="4 5">W260</strain>
    </source>
</reference>
<evidence type="ECO:0000313" key="5">
    <source>
        <dbReference type="Proteomes" id="UP000325372"/>
    </source>
</evidence>
<dbReference type="InterPro" id="IPR008302">
    <property type="entry name" value="NamZ"/>
</dbReference>
<dbReference type="Pfam" id="PF20732">
    <property type="entry name" value="NamZ_C"/>
    <property type="match status" value="1"/>
</dbReference>